<organism evidence="1 2">
    <name type="scientific">Octopus vulgaris</name>
    <name type="common">Common octopus</name>
    <dbReference type="NCBI Taxonomy" id="6645"/>
    <lineage>
        <taxon>Eukaryota</taxon>
        <taxon>Metazoa</taxon>
        <taxon>Spiralia</taxon>
        <taxon>Lophotrochozoa</taxon>
        <taxon>Mollusca</taxon>
        <taxon>Cephalopoda</taxon>
        <taxon>Coleoidea</taxon>
        <taxon>Octopodiformes</taxon>
        <taxon>Octopoda</taxon>
        <taxon>Incirrata</taxon>
        <taxon>Octopodidae</taxon>
        <taxon>Octopus</taxon>
    </lineage>
</organism>
<gene>
    <name evidence="1" type="ORF">OCTVUL_1B020567</name>
</gene>
<protein>
    <submittedName>
        <fullName evidence="1">Uncharacterized protein</fullName>
    </submittedName>
</protein>
<keyword evidence="2" id="KW-1185">Reference proteome</keyword>
<accession>A0AA36AHA8</accession>
<dbReference type="AlphaFoldDB" id="A0AA36AHA8"/>
<dbReference type="Proteomes" id="UP001162480">
    <property type="component" value="Chromosome 1"/>
</dbReference>
<name>A0AA36AHA8_OCTVU</name>
<sequence>MLLVKLKAKQCNISIIVCYKSINNATDEKKDSSYQLLLNRIDSITTGSMKILICELNAQAGSSNEESDGSAEIGFNERFKNTSQAMGILSNVQKPHRLVQMHRCGKGGSSCDSLVPYMDASPVVKVQMHRCGKGGSSCDSLVPYMDASPVVVPYD</sequence>
<reference evidence="1" key="1">
    <citation type="submission" date="2023-08" db="EMBL/GenBank/DDBJ databases">
        <authorList>
            <person name="Alioto T."/>
            <person name="Alioto T."/>
            <person name="Gomez Garrido J."/>
        </authorList>
    </citation>
    <scope>NUCLEOTIDE SEQUENCE</scope>
</reference>
<dbReference type="EMBL" id="OX597814">
    <property type="protein sequence ID" value="CAI9716170.1"/>
    <property type="molecule type" value="Genomic_DNA"/>
</dbReference>
<evidence type="ECO:0000313" key="2">
    <source>
        <dbReference type="Proteomes" id="UP001162480"/>
    </source>
</evidence>
<evidence type="ECO:0000313" key="1">
    <source>
        <dbReference type="EMBL" id="CAI9716170.1"/>
    </source>
</evidence>
<proteinExistence type="predicted"/>